<evidence type="ECO:0000259" key="5">
    <source>
        <dbReference type="PROSITE" id="PS51078"/>
    </source>
</evidence>
<dbReference type="Pfam" id="PF01614">
    <property type="entry name" value="IclR_C"/>
    <property type="match status" value="1"/>
</dbReference>
<dbReference type="PATRIC" id="fig|1068978.7.peg.1249"/>
<dbReference type="PROSITE" id="PS51077">
    <property type="entry name" value="HTH_ICLR"/>
    <property type="match status" value="1"/>
</dbReference>
<dbReference type="InterPro" id="IPR005471">
    <property type="entry name" value="Tscrpt_reg_IclR_N"/>
</dbReference>
<dbReference type="PROSITE" id="PS51078">
    <property type="entry name" value="ICLR_ED"/>
    <property type="match status" value="1"/>
</dbReference>
<dbReference type="PANTHER" id="PTHR30136">
    <property type="entry name" value="HELIX-TURN-HELIX TRANSCRIPTIONAL REGULATOR, ICLR FAMILY"/>
    <property type="match status" value="1"/>
</dbReference>
<dbReference type="InterPro" id="IPR014757">
    <property type="entry name" value="Tscrpt_reg_IclR_C"/>
</dbReference>
<evidence type="ECO:0000256" key="1">
    <source>
        <dbReference type="ARBA" id="ARBA00023015"/>
    </source>
</evidence>
<dbReference type="Gene3D" id="1.10.10.10">
    <property type="entry name" value="Winged helix-like DNA-binding domain superfamily/Winged helix DNA-binding domain"/>
    <property type="match status" value="1"/>
</dbReference>
<evidence type="ECO:0000313" key="7">
    <source>
        <dbReference type="Proteomes" id="UP000062973"/>
    </source>
</evidence>
<protein>
    <submittedName>
        <fullName evidence="6">Transcriptional regulator, IclR family</fullName>
    </submittedName>
</protein>
<dbReference type="Gene3D" id="3.30.450.40">
    <property type="match status" value="1"/>
</dbReference>
<dbReference type="RefSeq" id="WP_051079498.1">
    <property type="nucleotide sequence ID" value="NZ_AQUL01000001.1"/>
</dbReference>
<evidence type="ECO:0000256" key="2">
    <source>
        <dbReference type="ARBA" id="ARBA00023125"/>
    </source>
</evidence>
<dbReference type="GO" id="GO:0045892">
    <property type="term" value="P:negative regulation of DNA-templated transcription"/>
    <property type="evidence" value="ECO:0007669"/>
    <property type="project" value="TreeGrafter"/>
</dbReference>
<dbReference type="SMART" id="SM00346">
    <property type="entry name" value="HTH_ICLR"/>
    <property type="match status" value="1"/>
</dbReference>
<proteinExistence type="predicted"/>
<dbReference type="EMBL" id="CP009110">
    <property type="protein sequence ID" value="AIJ21277.1"/>
    <property type="molecule type" value="Genomic_DNA"/>
</dbReference>
<gene>
    <name evidence="6" type="ORF">AMETH_1185</name>
</gene>
<keyword evidence="7" id="KW-1185">Reference proteome</keyword>
<evidence type="ECO:0000256" key="3">
    <source>
        <dbReference type="ARBA" id="ARBA00023163"/>
    </source>
</evidence>
<dbReference type="InterPro" id="IPR050707">
    <property type="entry name" value="HTH_MetabolicPath_Reg"/>
</dbReference>
<reference evidence="6 7" key="1">
    <citation type="submission" date="2014-07" db="EMBL/GenBank/DDBJ databases">
        <title>Whole Genome Sequence of the Amycolatopsis methanolica 239.</title>
        <authorList>
            <person name="Tang B."/>
        </authorList>
    </citation>
    <scope>NUCLEOTIDE SEQUENCE [LARGE SCALE GENOMIC DNA]</scope>
    <source>
        <strain evidence="6 7">239</strain>
    </source>
</reference>
<dbReference type="Proteomes" id="UP000062973">
    <property type="component" value="Chromosome"/>
</dbReference>
<organism evidence="6 7">
    <name type="scientific">Amycolatopsis methanolica 239</name>
    <dbReference type="NCBI Taxonomy" id="1068978"/>
    <lineage>
        <taxon>Bacteria</taxon>
        <taxon>Bacillati</taxon>
        <taxon>Actinomycetota</taxon>
        <taxon>Actinomycetes</taxon>
        <taxon>Pseudonocardiales</taxon>
        <taxon>Pseudonocardiaceae</taxon>
        <taxon>Amycolatopsis</taxon>
        <taxon>Amycolatopsis methanolica group</taxon>
    </lineage>
</organism>
<dbReference type="InterPro" id="IPR036388">
    <property type="entry name" value="WH-like_DNA-bd_sf"/>
</dbReference>
<dbReference type="STRING" id="1068978.AMETH_1185"/>
<dbReference type="InterPro" id="IPR029016">
    <property type="entry name" value="GAF-like_dom_sf"/>
</dbReference>
<evidence type="ECO:0000259" key="4">
    <source>
        <dbReference type="PROSITE" id="PS51077"/>
    </source>
</evidence>
<dbReference type="HOGENOM" id="CLU_062618_7_3_11"/>
<feature type="domain" description="IclR-ED" evidence="5">
    <location>
        <begin position="74"/>
        <end position="261"/>
    </location>
</feature>
<dbReference type="InterPro" id="IPR036390">
    <property type="entry name" value="WH_DNA-bd_sf"/>
</dbReference>
<evidence type="ECO:0000313" key="6">
    <source>
        <dbReference type="EMBL" id="AIJ21277.1"/>
    </source>
</evidence>
<accession>A0A076MTZ8</accession>
<keyword evidence="1" id="KW-0805">Transcription regulation</keyword>
<dbReference type="GO" id="GO:0003677">
    <property type="term" value="F:DNA binding"/>
    <property type="evidence" value="ECO:0007669"/>
    <property type="project" value="UniProtKB-KW"/>
</dbReference>
<dbReference type="KEGG" id="amq:AMETH_1185"/>
<dbReference type="AlphaFoldDB" id="A0A076MTZ8"/>
<keyword evidence="2" id="KW-0238">DNA-binding</keyword>
<dbReference type="SUPFAM" id="SSF55781">
    <property type="entry name" value="GAF domain-like"/>
    <property type="match status" value="1"/>
</dbReference>
<dbReference type="eggNOG" id="COG1414">
    <property type="taxonomic scope" value="Bacteria"/>
</dbReference>
<dbReference type="SUPFAM" id="SSF46785">
    <property type="entry name" value="Winged helix' DNA-binding domain"/>
    <property type="match status" value="1"/>
</dbReference>
<feature type="domain" description="HTH iclR-type" evidence="4">
    <location>
        <begin position="18"/>
        <end position="80"/>
    </location>
</feature>
<name>A0A076MTZ8_AMYME</name>
<dbReference type="PANTHER" id="PTHR30136:SF35">
    <property type="entry name" value="HTH-TYPE TRANSCRIPTIONAL REGULATOR RV1719"/>
    <property type="match status" value="1"/>
</dbReference>
<keyword evidence="3" id="KW-0804">Transcription</keyword>
<sequence>MMVTASVDETGGDATRQLSSIAKAARVLRALALSDEGDAGVSNLAAFAELPKSTTHRVLVELIREGLVARNQQQKYRLGKSWFELQAALSCSEWVRLVEQAKAPLASLFERTGATVHFGVLSDEKIMYLEKLTARGGTSVPTRVGAQMPATCTALGKALLAYSDREVIQSVLSKPLPVVSGRSVAQPRLLLSQLVQARKTGLSFDVEECQLGVFCVATPVFRNGRAVAAVSLTRVGSGGLTAADPVEVRRAAGEISKWISTTG</sequence>
<dbReference type="GO" id="GO:0003700">
    <property type="term" value="F:DNA-binding transcription factor activity"/>
    <property type="evidence" value="ECO:0007669"/>
    <property type="project" value="TreeGrafter"/>
</dbReference>
<dbReference type="Pfam" id="PF09339">
    <property type="entry name" value="HTH_IclR"/>
    <property type="match status" value="1"/>
</dbReference>